<dbReference type="Proteomes" id="UP001431783">
    <property type="component" value="Unassembled WGS sequence"/>
</dbReference>
<feature type="region of interest" description="Disordered" evidence="1">
    <location>
        <begin position="139"/>
        <end position="169"/>
    </location>
</feature>
<reference evidence="2 3" key="1">
    <citation type="submission" date="2023-03" db="EMBL/GenBank/DDBJ databases">
        <title>Genome insight into feeding habits of ladybird beetles.</title>
        <authorList>
            <person name="Li H.-S."/>
            <person name="Huang Y.-H."/>
            <person name="Pang H."/>
        </authorList>
    </citation>
    <scope>NUCLEOTIDE SEQUENCE [LARGE SCALE GENOMIC DNA]</scope>
    <source>
        <strain evidence="2">SYSU_2023b</strain>
        <tissue evidence="2">Whole body</tissue>
    </source>
</reference>
<feature type="region of interest" description="Disordered" evidence="1">
    <location>
        <begin position="91"/>
        <end position="117"/>
    </location>
</feature>
<comment type="caution">
    <text evidence="2">The sequence shown here is derived from an EMBL/GenBank/DDBJ whole genome shotgun (WGS) entry which is preliminary data.</text>
</comment>
<proteinExistence type="predicted"/>
<feature type="region of interest" description="Disordered" evidence="1">
    <location>
        <begin position="1"/>
        <end position="29"/>
    </location>
</feature>
<gene>
    <name evidence="2" type="ORF">WA026_001922</name>
</gene>
<dbReference type="EMBL" id="JARQZJ010000091">
    <property type="protein sequence ID" value="KAK9883734.1"/>
    <property type="molecule type" value="Genomic_DNA"/>
</dbReference>
<evidence type="ECO:0000313" key="2">
    <source>
        <dbReference type="EMBL" id="KAK9883734.1"/>
    </source>
</evidence>
<dbReference type="AlphaFoldDB" id="A0AAW1USB6"/>
<feature type="compositionally biased region" description="Polar residues" evidence="1">
    <location>
        <begin position="99"/>
        <end position="108"/>
    </location>
</feature>
<name>A0AAW1USB6_9CUCU</name>
<protein>
    <submittedName>
        <fullName evidence="2">Uncharacterized protein</fullName>
    </submittedName>
</protein>
<evidence type="ECO:0000313" key="3">
    <source>
        <dbReference type="Proteomes" id="UP001431783"/>
    </source>
</evidence>
<accession>A0AAW1USB6</accession>
<evidence type="ECO:0000256" key="1">
    <source>
        <dbReference type="SAM" id="MobiDB-lite"/>
    </source>
</evidence>
<sequence>MSYHQLQKSVRRDGVIEENENSNSEDQGPIFTRLELNGTIKKSRSFIPIKRRDGVKITRCSSTIPLPLPNKTQKVEVEQLYTGLPKSVRRDGVIEENENSNSEDQGPSFTRLELNGTTKKSRSFIPIKRRDGVKITRSSSTIPLPLPNKTQKVEVEQSYTGLPVRTTNQ</sequence>
<feature type="compositionally biased region" description="Polar residues" evidence="1">
    <location>
        <begin position="157"/>
        <end position="169"/>
    </location>
</feature>
<organism evidence="2 3">
    <name type="scientific">Henosepilachna vigintioctopunctata</name>
    <dbReference type="NCBI Taxonomy" id="420089"/>
    <lineage>
        <taxon>Eukaryota</taxon>
        <taxon>Metazoa</taxon>
        <taxon>Ecdysozoa</taxon>
        <taxon>Arthropoda</taxon>
        <taxon>Hexapoda</taxon>
        <taxon>Insecta</taxon>
        <taxon>Pterygota</taxon>
        <taxon>Neoptera</taxon>
        <taxon>Endopterygota</taxon>
        <taxon>Coleoptera</taxon>
        <taxon>Polyphaga</taxon>
        <taxon>Cucujiformia</taxon>
        <taxon>Coccinelloidea</taxon>
        <taxon>Coccinellidae</taxon>
        <taxon>Epilachninae</taxon>
        <taxon>Epilachnini</taxon>
        <taxon>Henosepilachna</taxon>
    </lineage>
</organism>
<keyword evidence="3" id="KW-1185">Reference proteome</keyword>